<feature type="coiled-coil region" evidence="1">
    <location>
        <begin position="128"/>
        <end position="162"/>
    </location>
</feature>
<organism evidence="2 3">
    <name type="scientific">Diversispora eburnea</name>
    <dbReference type="NCBI Taxonomy" id="1213867"/>
    <lineage>
        <taxon>Eukaryota</taxon>
        <taxon>Fungi</taxon>
        <taxon>Fungi incertae sedis</taxon>
        <taxon>Mucoromycota</taxon>
        <taxon>Glomeromycotina</taxon>
        <taxon>Glomeromycetes</taxon>
        <taxon>Diversisporales</taxon>
        <taxon>Diversisporaceae</taxon>
        <taxon>Diversispora</taxon>
    </lineage>
</organism>
<dbReference type="AlphaFoldDB" id="A0A9N9FCJ8"/>
<keyword evidence="1" id="KW-0175">Coiled coil</keyword>
<dbReference type="EMBL" id="CAJVPK010000558">
    <property type="protein sequence ID" value="CAG8526145.1"/>
    <property type="molecule type" value="Genomic_DNA"/>
</dbReference>
<name>A0A9N9FCJ8_9GLOM</name>
<evidence type="ECO:0000256" key="1">
    <source>
        <dbReference type="SAM" id="Coils"/>
    </source>
</evidence>
<keyword evidence="3" id="KW-1185">Reference proteome</keyword>
<proteinExistence type="predicted"/>
<reference evidence="2" key="1">
    <citation type="submission" date="2021-06" db="EMBL/GenBank/DDBJ databases">
        <authorList>
            <person name="Kallberg Y."/>
            <person name="Tangrot J."/>
            <person name="Rosling A."/>
        </authorList>
    </citation>
    <scope>NUCLEOTIDE SEQUENCE</scope>
    <source>
        <strain evidence="2">AZ414A</strain>
    </source>
</reference>
<gene>
    <name evidence="2" type="ORF">DEBURN_LOCUS5910</name>
</gene>
<dbReference type="OrthoDB" id="2392566at2759"/>
<sequence>MFDIFQECRRLISLVEHLTEQRKEVIEVMRTVNTTVNELILSLQTNNPPKPEINNGRLRIEQSKITDILEDQKQLRKSFNDHTRSSSLTITVDDNNNISSSRRKSFESSITNSTTNAIDTTKTIATHNNNTKSENETYTDLLKRQDRELNKLKQKFDTLLELYQLDTSSKSDSKTTKMRLSCALQAFIITRLNEQLEGYFSNSSSNITLTTTSSITSSKLPSSIISTTSIPSTTDSISSPTSTITSMDLNNNKLMKDYDDDNLELDIVDTTDKLLLLLKKFIQVRTNNEESIRNVPKEIKRIIYEMLSEYAFSKNPSKNNLSSLTQQLINFLDQYRTIHQPPEKIFKIENNAKRIIEEFISIMWFKLKSLDPIPQIRYYPKGSGVDVILGVN</sequence>
<protein>
    <submittedName>
        <fullName evidence="2">11474_t:CDS:1</fullName>
    </submittedName>
</protein>
<dbReference type="Proteomes" id="UP000789706">
    <property type="component" value="Unassembled WGS sequence"/>
</dbReference>
<comment type="caution">
    <text evidence="2">The sequence shown here is derived from an EMBL/GenBank/DDBJ whole genome shotgun (WGS) entry which is preliminary data.</text>
</comment>
<evidence type="ECO:0000313" key="3">
    <source>
        <dbReference type="Proteomes" id="UP000789706"/>
    </source>
</evidence>
<evidence type="ECO:0000313" key="2">
    <source>
        <dbReference type="EMBL" id="CAG8526145.1"/>
    </source>
</evidence>
<accession>A0A9N9FCJ8</accession>